<dbReference type="InterPro" id="IPR001841">
    <property type="entry name" value="Znf_RING"/>
</dbReference>
<evidence type="ECO:0000313" key="8">
    <source>
        <dbReference type="Proteomes" id="UP000037751"/>
    </source>
</evidence>
<dbReference type="Pfam" id="PF15906">
    <property type="entry name" value="zf-NOSIP"/>
    <property type="match status" value="1"/>
</dbReference>
<dbReference type="InterPro" id="IPR031790">
    <property type="entry name" value="Znf-NOSIP"/>
</dbReference>
<dbReference type="InterPro" id="IPR016818">
    <property type="entry name" value="NOSIP"/>
</dbReference>
<proteinExistence type="inferred from homology"/>
<dbReference type="Gene3D" id="3.30.40.10">
    <property type="entry name" value="Zinc/RING finger domain, C3HC4 (zinc finger)"/>
    <property type="match status" value="2"/>
</dbReference>
<accession>A0A0M8MVQ7</accession>
<keyword evidence="3" id="KW-0539">Nucleus</keyword>
<organism evidence="7 8">
    <name type="scientific">Malassezia pachydermatis</name>
    <dbReference type="NCBI Taxonomy" id="77020"/>
    <lineage>
        <taxon>Eukaryota</taxon>
        <taxon>Fungi</taxon>
        <taxon>Dikarya</taxon>
        <taxon>Basidiomycota</taxon>
        <taxon>Ustilaginomycotina</taxon>
        <taxon>Malasseziomycetes</taxon>
        <taxon>Malasseziales</taxon>
        <taxon>Malasseziaceae</taxon>
        <taxon>Malassezia</taxon>
    </lineage>
</organism>
<keyword evidence="4" id="KW-0862">Zinc</keyword>
<dbReference type="VEuPathDB" id="FungiDB:Malapachy_0625"/>
<keyword evidence="4" id="KW-0479">Metal-binding</keyword>
<reference evidence="7 8" key="1">
    <citation type="submission" date="2015-07" db="EMBL/GenBank/DDBJ databases">
        <title>Draft Genome Sequence of Malassezia furfur CBS1878 and Malassezia pachydermatis CBS1879.</title>
        <authorList>
            <person name="Triana S."/>
            <person name="Ohm R."/>
            <person name="Gonzalez A."/>
            <person name="DeCock H."/>
            <person name="Restrepo S."/>
            <person name="Celis A."/>
        </authorList>
    </citation>
    <scope>NUCLEOTIDE SEQUENCE [LARGE SCALE GENOMIC DNA]</scope>
    <source>
        <strain evidence="7 8">CBS 1879</strain>
    </source>
</reference>
<dbReference type="GeneID" id="28727016"/>
<dbReference type="EMBL" id="LGAV01000003">
    <property type="protein sequence ID" value="KOS14740.1"/>
    <property type="molecule type" value="Genomic_DNA"/>
</dbReference>
<gene>
    <name evidence="7" type="ORF">Malapachy_0625</name>
</gene>
<evidence type="ECO:0000313" key="7">
    <source>
        <dbReference type="EMBL" id="KOS14740.1"/>
    </source>
</evidence>
<dbReference type="PROSITE" id="PS50089">
    <property type="entry name" value="ZF_RING_2"/>
    <property type="match status" value="1"/>
</dbReference>
<dbReference type="InterPro" id="IPR013083">
    <property type="entry name" value="Znf_RING/FYVE/PHD"/>
</dbReference>
<comment type="subcellular location">
    <subcellularLocation>
        <location evidence="1">Nucleus</location>
    </subcellularLocation>
</comment>
<dbReference type="GO" id="GO:0008270">
    <property type="term" value="F:zinc ion binding"/>
    <property type="evidence" value="ECO:0007669"/>
    <property type="project" value="UniProtKB-KW"/>
</dbReference>
<dbReference type="RefSeq" id="XP_017992372.1">
    <property type="nucleotide sequence ID" value="XM_018135141.1"/>
</dbReference>
<dbReference type="STRING" id="77020.A0A0M8MVQ7"/>
<dbReference type="SUPFAM" id="SSF57850">
    <property type="entry name" value="RING/U-box"/>
    <property type="match status" value="2"/>
</dbReference>
<evidence type="ECO:0000256" key="5">
    <source>
        <dbReference type="SAM" id="MobiDB-lite"/>
    </source>
</evidence>
<feature type="compositionally biased region" description="Basic and acidic residues" evidence="5">
    <location>
        <begin position="90"/>
        <end position="107"/>
    </location>
</feature>
<keyword evidence="4" id="KW-0863">Zinc-finger</keyword>
<comment type="caution">
    <text evidence="7">The sequence shown here is derived from an EMBL/GenBank/DDBJ whole genome shotgun (WGS) entry which is preliminary data.</text>
</comment>
<evidence type="ECO:0000256" key="4">
    <source>
        <dbReference type="PROSITE-ProRule" id="PRU00175"/>
    </source>
</evidence>
<dbReference type="PANTHER" id="PTHR13063:SF10">
    <property type="entry name" value="NITRIC OXIDE SYNTHASE-INTERACTING PROTEIN"/>
    <property type="match status" value="1"/>
</dbReference>
<keyword evidence="8" id="KW-1185">Reference proteome</keyword>
<comment type="similarity">
    <text evidence="2">Belongs to the NOSIP family.</text>
</comment>
<dbReference type="GO" id="GO:0005634">
    <property type="term" value="C:nucleus"/>
    <property type="evidence" value="ECO:0007669"/>
    <property type="project" value="UniProtKB-SubCell"/>
</dbReference>
<evidence type="ECO:0000259" key="6">
    <source>
        <dbReference type="PROSITE" id="PS50089"/>
    </source>
</evidence>
<dbReference type="Proteomes" id="UP000037751">
    <property type="component" value="Unassembled WGS sequence"/>
</dbReference>
<evidence type="ECO:0000256" key="3">
    <source>
        <dbReference type="ARBA" id="ARBA00023242"/>
    </source>
</evidence>
<feature type="region of interest" description="Disordered" evidence="5">
    <location>
        <begin position="90"/>
        <end position="145"/>
    </location>
</feature>
<protein>
    <recommendedName>
        <fullName evidence="6">RING-type domain-containing protein</fullName>
    </recommendedName>
</protein>
<evidence type="ECO:0000256" key="2">
    <source>
        <dbReference type="ARBA" id="ARBA00008126"/>
    </source>
</evidence>
<evidence type="ECO:0000256" key="1">
    <source>
        <dbReference type="ARBA" id="ARBA00004123"/>
    </source>
</evidence>
<dbReference type="OrthoDB" id="116827at2759"/>
<name>A0A0M8MVQ7_9BASI</name>
<dbReference type="AlphaFoldDB" id="A0A0M8MVQ7"/>
<feature type="domain" description="RING-type" evidence="6">
    <location>
        <begin position="213"/>
        <end position="261"/>
    </location>
</feature>
<dbReference type="PANTHER" id="PTHR13063">
    <property type="entry name" value="ENOS INTERACTING PROTEIN"/>
    <property type="match status" value="1"/>
</dbReference>
<dbReference type="GO" id="GO:0061630">
    <property type="term" value="F:ubiquitin protein ligase activity"/>
    <property type="evidence" value="ECO:0007669"/>
    <property type="project" value="InterPro"/>
</dbReference>
<sequence>MTRHSKQNTALGHFTYAEYQMLKDRWGSQSMRLSQENVRAFNACYLCLQTAQRPVSCMEGHLYCKECILTDLVKQKAQLASHAQRRAELLRKRSEKEAETKATEAADKIAQFEQGSAIMPKKRKVENDQDTASSKKRTSDDSHVSKAATMPAFWLPSMAPEYEQDDEALLEEDRASITLCTASASHPHKLLSKQLVDVHFSERTVQNDKQVYCPCCKKECSRVSQTFVLRRCGHVLCAPCTKTLIQGPLAKEEPTACPDCSMAVKKERDVISLVREGTGFAGGGTAEAKSKGIAFQG</sequence>